<dbReference type="EMBL" id="NJBN01000008">
    <property type="protein sequence ID" value="TKJ39020.1"/>
    <property type="molecule type" value="Genomic_DNA"/>
</dbReference>
<accession>A0A532UVQ1</accession>
<organism evidence="2 3">
    <name type="scientific">candidate division LCP-89 bacterium B3_LCP</name>
    <dbReference type="NCBI Taxonomy" id="2012998"/>
    <lineage>
        <taxon>Bacteria</taxon>
        <taxon>Pseudomonadati</taxon>
        <taxon>Bacteria division LCP-89</taxon>
    </lineage>
</organism>
<feature type="domain" description="Secretion system C-terminal sorting" evidence="1">
    <location>
        <begin position="955"/>
        <end position="1030"/>
    </location>
</feature>
<name>A0A532UVQ1_UNCL8</name>
<reference evidence="2 3" key="1">
    <citation type="submission" date="2017-06" db="EMBL/GenBank/DDBJ databases">
        <title>Novel microbial phyla capable of carbon fixation and sulfur reduction in deep-sea sediments.</title>
        <authorList>
            <person name="Huang J."/>
            <person name="Baker B."/>
            <person name="Wang Y."/>
        </authorList>
    </citation>
    <scope>NUCLEOTIDE SEQUENCE [LARGE SCALE GENOMIC DNA]</scope>
    <source>
        <strain evidence="2">B3_LCP</strain>
    </source>
</reference>
<evidence type="ECO:0000313" key="2">
    <source>
        <dbReference type="EMBL" id="TKJ39020.1"/>
    </source>
</evidence>
<dbReference type="Pfam" id="PF18962">
    <property type="entry name" value="Por_Secre_tail"/>
    <property type="match status" value="1"/>
</dbReference>
<sequence>MSNKIRNKTMRKRYCLGVTVLLAISFMTASGDIGPMMWDSEGVSVRQGYHIEWQRAAEKTSDGSVVYAWSDTRFGDRDVYAQRVDSNGNILWGNEGVQIVSAPGRQEDPALIPTTNGDFIFIWNDFRNDTEKGDLYAQKVNANGIVQWAPQGYLLSTGDFDSPAVFRIVADTEGGAVVLWNELRNGNEGDIYAIRVTADGTIPPEWPADGLEVKRSSGGQRQLTVDTDGAGGALVGWMDNINPQNTLNNIFIQHVTMDAIVAWDPEGVAVCDTTGHQNSPKLCPDDADGAYIVWEDEREGSDGDLYFHHVLSNGTMAFPEPQGKPLITLAQNQIEPRIVADGSGNAIIIWLDTRNDPLQNDIYAQKVDANGTLLWDAEGMPVCTESGAQENQRQARANADGTGGAVCSWENATTTDIFAQRLDSEGHTLWTAADEGGMPVCQADGLQEKPLIRAFSDYSFLAWADERTGSKGIWYQQLDNTAGTPTLAVDGDTLVWGISGNAENPVLINNNDGKIFIFYQDQRDGTAGAAAFMQIVDGNGNTYLDDGGERICPNPEYTEVKGQEWVDACSDGGTGAIAVWEDHRDSNSASSQIYAQKIDANGSLDWEPAGVYVSEYIRAQNTPQVVEDGGGGVVTAWGEYNIWYLSHVSAARLDNSGTVQWSVEIINTDNDDELKDMASDGAGGAYICYENGSEDFNIGAQWVDGTGNLVWGADGIVVCDTTDHQLNPRVISLGINGAIFLWEDERDGARDLYVQKVDASGTPQFEPNGRVLCDAANDQSSIDWASDGAGNYYIIWEDYRSGVNTDLYIQKMDVNGNFLFDPNGIIFCGAVGDQASPYIIADGLGGSYTVWGDFRQVPSSDIYGVHLDANGNLEDEFVWVEDGNVMNDAYQKQTNPVAVNDGSDGMICIWLDKRASGKEEVVDLYMQRLNGYEVGIAPEGDRETVPFAFKLHTPYPNPFNPEVRFLLEMQKPAFVKVAIYDISGRLVDVVEEGWRQAGIEQISWNANGFASGLYLVQLEAESKTQQQKIVLLK</sequence>
<evidence type="ECO:0000313" key="3">
    <source>
        <dbReference type="Proteomes" id="UP000319619"/>
    </source>
</evidence>
<dbReference type="Gene3D" id="2.60.40.4070">
    <property type="match status" value="1"/>
</dbReference>
<proteinExistence type="predicted"/>
<dbReference type="PANTHER" id="PTHR42754:SF1">
    <property type="entry name" value="LIPOPROTEIN"/>
    <property type="match status" value="1"/>
</dbReference>
<dbReference type="PANTHER" id="PTHR42754">
    <property type="entry name" value="ENDOGLUCANASE"/>
    <property type="match status" value="1"/>
</dbReference>
<dbReference type="AlphaFoldDB" id="A0A532UVQ1"/>
<comment type="caution">
    <text evidence="2">The sequence shown here is derived from an EMBL/GenBank/DDBJ whole genome shotgun (WGS) entry which is preliminary data.</text>
</comment>
<evidence type="ECO:0000259" key="1">
    <source>
        <dbReference type="Pfam" id="PF18962"/>
    </source>
</evidence>
<dbReference type="Proteomes" id="UP000319619">
    <property type="component" value="Unassembled WGS sequence"/>
</dbReference>
<dbReference type="NCBIfam" id="TIGR04183">
    <property type="entry name" value="Por_Secre_tail"/>
    <property type="match status" value="1"/>
</dbReference>
<dbReference type="InterPro" id="IPR026444">
    <property type="entry name" value="Secre_tail"/>
</dbReference>
<gene>
    <name evidence="2" type="ORF">CEE37_11385</name>
</gene>
<protein>
    <recommendedName>
        <fullName evidence="1">Secretion system C-terminal sorting domain-containing protein</fullName>
    </recommendedName>
</protein>